<protein>
    <submittedName>
        <fullName evidence="2">Uncharacterized protein</fullName>
    </submittedName>
</protein>
<dbReference type="AlphaFoldDB" id="A0A6P1C0B9"/>
<sequence length="182" mass="20494">MTTPAQAAREREKARVSRLTGIAELCRGDRWSIDTDGTNTRIIVRRATGEHAVLCTMHADALPEDIELINGALENVVLFLELRRRAVIALRQGRTHEPTPSRLRAGDFAANAAMLCAEPLFHRFLERRDSSRAIHNKDHADTVLKKLLGISSKTQLNSEERAQVAFLDMRADFDVWKQGRGR</sequence>
<keyword evidence="4" id="KW-1185">Reference proteome</keyword>
<name>A0A6P1C0B9_RHITR</name>
<comment type="caution">
    <text evidence="2">The sequence shown here is derived from an EMBL/GenBank/DDBJ whole genome shotgun (WGS) entry which is preliminary data.</text>
</comment>
<evidence type="ECO:0000313" key="1">
    <source>
        <dbReference type="EMBL" id="MBB6494069.1"/>
    </source>
</evidence>
<evidence type="ECO:0000313" key="3">
    <source>
        <dbReference type="Proteomes" id="UP000471190"/>
    </source>
</evidence>
<reference evidence="2 3" key="1">
    <citation type="submission" date="2020-02" db="EMBL/GenBank/DDBJ databases">
        <title>Draft genome sequence of Rhizobium tropici.</title>
        <authorList>
            <person name="Khayi S."/>
            <person name="Jemo M."/>
        </authorList>
    </citation>
    <scope>NUCLEOTIDE SEQUENCE [LARGE SCALE GENOMIC DNA]</scope>
    <source>
        <strain evidence="2 3">A12</strain>
    </source>
</reference>
<dbReference type="EMBL" id="JACHBF010000014">
    <property type="protein sequence ID" value="MBB6494069.1"/>
    <property type="molecule type" value="Genomic_DNA"/>
</dbReference>
<organism evidence="2 3">
    <name type="scientific">Rhizobium tropici</name>
    <dbReference type="NCBI Taxonomy" id="398"/>
    <lineage>
        <taxon>Bacteria</taxon>
        <taxon>Pseudomonadati</taxon>
        <taxon>Pseudomonadota</taxon>
        <taxon>Alphaproteobacteria</taxon>
        <taxon>Hyphomicrobiales</taxon>
        <taxon>Rhizobiaceae</taxon>
        <taxon>Rhizobium/Agrobacterium group</taxon>
        <taxon>Rhizobium</taxon>
    </lineage>
</organism>
<dbReference type="EMBL" id="JAADZA010000002">
    <property type="protein sequence ID" value="NEV09766.1"/>
    <property type="molecule type" value="Genomic_DNA"/>
</dbReference>
<reference evidence="1 4" key="2">
    <citation type="submission" date="2020-08" db="EMBL/GenBank/DDBJ databases">
        <title>Genomic Encyclopedia of Type Strains, Phase IV (KMG-V): Genome sequencing to study the core and pangenomes of soil and plant-associated prokaryotes.</title>
        <authorList>
            <person name="Whitman W."/>
        </authorList>
    </citation>
    <scope>NUCLEOTIDE SEQUENCE [LARGE SCALE GENOMIC DNA]</scope>
    <source>
        <strain evidence="1 4">SEMIA 4059</strain>
    </source>
</reference>
<proteinExistence type="predicted"/>
<dbReference type="RefSeq" id="WP_015340529.1">
    <property type="nucleotide sequence ID" value="NZ_JAADZA010000002.1"/>
</dbReference>
<dbReference type="Proteomes" id="UP000526625">
    <property type="component" value="Unassembled WGS sequence"/>
</dbReference>
<gene>
    <name evidence="1" type="ORF">GGD45_004506</name>
    <name evidence="2" type="ORF">GXW80_02075</name>
</gene>
<evidence type="ECO:0000313" key="4">
    <source>
        <dbReference type="Proteomes" id="UP000526625"/>
    </source>
</evidence>
<evidence type="ECO:0000313" key="2">
    <source>
        <dbReference type="EMBL" id="NEV09766.1"/>
    </source>
</evidence>
<accession>A0A6P1C0B9</accession>
<dbReference type="Proteomes" id="UP000471190">
    <property type="component" value="Unassembled WGS sequence"/>
</dbReference>